<protein>
    <submittedName>
        <fullName evidence="2">Uncharacterized protein</fullName>
    </submittedName>
</protein>
<evidence type="ECO:0000313" key="3">
    <source>
        <dbReference type="Proteomes" id="UP000189229"/>
    </source>
</evidence>
<accession>A0A1V3WS12</accession>
<evidence type="ECO:0000256" key="1">
    <source>
        <dbReference type="SAM" id="MobiDB-lite"/>
    </source>
</evidence>
<dbReference type="AlphaFoldDB" id="A0A1V3WS12"/>
<comment type="caution">
    <text evidence="2">The sequence shown here is derived from an EMBL/GenBank/DDBJ whole genome shotgun (WGS) entry which is preliminary data.</text>
</comment>
<evidence type="ECO:0000313" key="2">
    <source>
        <dbReference type="EMBL" id="OOK69121.1"/>
    </source>
</evidence>
<feature type="compositionally biased region" description="Low complexity" evidence="1">
    <location>
        <begin position="1"/>
        <end position="23"/>
    </location>
</feature>
<dbReference type="EMBL" id="MVBM01000007">
    <property type="protein sequence ID" value="OOK69121.1"/>
    <property type="molecule type" value="Genomic_DNA"/>
</dbReference>
<gene>
    <name evidence="2" type="ORF">BZL30_6972</name>
</gene>
<proteinExistence type="predicted"/>
<reference evidence="2 3" key="1">
    <citation type="submission" date="2017-02" db="EMBL/GenBank/DDBJ databases">
        <title>Complete genome sequences of Mycobacterium kansasii strains isolated from rhesus macaques.</title>
        <authorList>
            <person name="Panda A."/>
            <person name="Nagaraj S."/>
            <person name="Zhao X."/>
            <person name="Tettelin H."/>
            <person name="Detolla L.J."/>
        </authorList>
    </citation>
    <scope>NUCLEOTIDE SEQUENCE [LARGE SCALE GENOMIC DNA]</scope>
    <source>
        <strain evidence="2 3">11-3813</strain>
    </source>
</reference>
<dbReference type="Proteomes" id="UP000189229">
    <property type="component" value="Unassembled WGS sequence"/>
</dbReference>
<feature type="region of interest" description="Disordered" evidence="1">
    <location>
        <begin position="1"/>
        <end position="54"/>
    </location>
</feature>
<sequence>MVATAPPASAIAPPVVDATVDPPSGTPGPCRRWSNAVPAPFRASGGYRRQRPGT</sequence>
<organism evidence="2 3">
    <name type="scientific">Mycobacterium kansasii</name>
    <dbReference type="NCBI Taxonomy" id="1768"/>
    <lineage>
        <taxon>Bacteria</taxon>
        <taxon>Bacillati</taxon>
        <taxon>Actinomycetota</taxon>
        <taxon>Actinomycetes</taxon>
        <taxon>Mycobacteriales</taxon>
        <taxon>Mycobacteriaceae</taxon>
        <taxon>Mycobacterium</taxon>
    </lineage>
</organism>
<name>A0A1V3WS12_MYCKA</name>